<dbReference type="InterPro" id="IPR002501">
    <property type="entry name" value="PsdUridine_synth_N"/>
</dbReference>
<organism evidence="8 9">
    <name type="scientific">Evansella vedderi</name>
    <dbReference type="NCBI Taxonomy" id="38282"/>
    <lineage>
        <taxon>Bacteria</taxon>
        <taxon>Bacillati</taxon>
        <taxon>Bacillota</taxon>
        <taxon>Bacilli</taxon>
        <taxon>Bacillales</taxon>
        <taxon>Bacillaceae</taxon>
        <taxon>Evansella</taxon>
    </lineage>
</organism>
<accession>A0ABT9ZQZ8</accession>
<evidence type="ECO:0000259" key="7">
    <source>
        <dbReference type="Pfam" id="PF16198"/>
    </source>
</evidence>
<dbReference type="EC" id="5.4.99.25" evidence="5"/>
<dbReference type="NCBIfam" id="TIGR00431">
    <property type="entry name" value="TruB"/>
    <property type="match status" value="1"/>
</dbReference>
<comment type="caution">
    <text evidence="8">The sequence shown here is derived from an EMBL/GenBank/DDBJ whole genome shotgun (WGS) entry which is preliminary data.</text>
</comment>
<dbReference type="Gene3D" id="3.30.2350.10">
    <property type="entry name" value="Pseudouridine synthase"/>
    <property type="match status" value="1"/>
</dbReference>
<keyword evidence="4 5" id="KW-0413">Isomerase</keyword>
<evidence type="ECO:0000259" key="6">
    <source>
        <dbReference type="Pfam" id="PF01509"/>
    </source>
</evidence>
<dbReference type="PANTHER" id="PTHR13767:SF2">
    <property type="entry name" value="PSEUDOURIDYLATE SYNTHASE TRUB1"/>
    <property type="match status" value="1"/>
</dbReference>
<dbReference type="SUPFAM" id="SSF55120">
    <property type="entry name" value="Pseudouridine synthase"/>
    <property type="match status" value="1"/>
</dbReference>
<keyword evidence="3 5" id="KW-0819">tRNA processing</keyword>
<evidence type="ECO:0000313" key="8">
    <source>
        <dbReference type="EMBL" id="MDQ0253667.1"/>
    </source>
</evidence>
<dbReference type="Pfam" id="PF16198">
    <property type="entry name" value="TruB_C_2"/>
    <property type="match status" value="1"/>
</dbReference>
<dbReference type="Proteomes" id="UP001230005">
    <property type="component" value="Unassembled WGS sequence"/>
</dbReference>
<dbReference type="InterPro" id="IPR032819">
    <property type="entry name" value="TruB_C"/>
</dbReference>
<evidence type="ECO:0000256" key="3">
    <source>
        <dbReference type="ARBA" id="ARBA00022694"/>
    </source>
</evidence>
<name>A0ABT9ZQZ8_9BACI</name>
<evidence type="ECO:0000256" key="1">
    <source>
        <dbReference type="ARBA" id="ARBA00000385"/>
    </source>
</evidence>
<dbReference type="HAMAP" id="MF_01080">
    <property type="entry name" value="TruB_bact"/>
    <property type="match status" value="1"/>
</dbReference>
<feature type="domain" description="Pseudouridine synthase II N-terminal" evidence="6">
    <location>
        <begin position="27"/>
        <end position="182"/>
    </location>
</feature>
<feature type="active site" description="Nucleophile" evidence="5">
    <location>
        <position position="42"/>
    </location>
</feature>
<comment type="function">
    <text evidence="5">Responsible for synthesis of pseudouridine from uracil-55 in the psi GC loop of transfer RNAs.</text>
</comment>
<evidence type="ECO:0000313" key="9">
    <source>
        <dbReference type="Proteomes" id="UP001230005"/>
    </source>
</evidence>
<dbReference type="InterPro" id="IPR020103">
    <property type="entry name" value="PsdUridine_synth_cat_dom_sf"/>
</dbReference>
<feature type="domain" description="tRNA pseudouridylate synthase B C-terminal" evidence="7">
    <location>
        <begin position="183"/>
        <end position="239"/>
    </location>
</feature>
<reference evidence="8 9" key="1">
    <citation type="submission" date="2023-07" db="EMBL/GenBank/DDBJ databases">
        <title>Genomic Encyclopedia of Type Strains, Phase IV (KMG-IV): sequencing the most valuable type-strain genomes for metagenomic binning, comparative biology and taxonomic classification.</title>
        <authorList>
            <person name="Goeker M."/>
        </authorList>
    </citation>
    <scope>NUCLEOTIDE SEQUENCE [LARGE SCALE GENOMIC DNA]</scope>
    <source>
        <strain evidence="8 9">DSM 9768</strain>
    </source>
</reference>
<comment type="catalytic activity">
    <reaction evidence="1 5">
        <text>uridine(55) in tRNA = pseudouridine(55) in tRNA</text>
        <dbReference type="Rhea" id="RHEA:42532"/>
        <dbReference type="Rhea" id="RHEA-COMP:10101"/>
        <dbReference type="Rhea" id="RHEA-COMP:10102"/>
        <dbReference type="ChEBI" id="CHEBI:65314"/>
        <dbReference type="ChEBI" id="CHEBI:65315"/>
        <dbReference type="EC" id="5.4.99.25"/>
    </reaction>
</comment>
<dbReference type="GO" id="GO:0160148">
    <property type="term" value="F:tRNA pseudouridine(55) synthase activity"/>
    <property type="evidence" value="ECO:0007669"/>
    <property type="project" value="UniProtKB-EC"/>
</dbReference>
<proteinExistence type="inferred from homology"/>
<dbReference type="CDD" id="cd02573">
    <property type="entry name" value="PseudoU_synth_EcTruB"/>
    <property type="match status" value="1"/>
</dbReference>
<gene>
    <name evidence="5" type="primary">truB</name>
    <name evidence="8" type="ORF">J2S74_001039</name>
</gene>
<comment type="similarity">
    <text evidence="2 5">Belongs to the pseudouridine synthase TruB family. Type 1 subfamily.</text>
</comment>
<evidence type="ECO:0000256" key="4">
    <source>
        <dbReference type="ARBA" id="ARBA00023235"/>
    </source>
</evidence>
<protein>
    <recommendedName>
        <fullName evidence="5">tRNA pseudouridine synthase B</fullName>
        <ecNumber evidence="5">5.4.99.25</ecNumber>
    </recommendedName>
    <alternativeName>
        <fullName evidence="5">tRNA pseudouridine(55) synthase</fullName>
        <shortName evidence="5">Psi55 synthase</shortName>
    </alternativeName>
    <alternativeName>
        <fullName evidence="5">tRNA pseudouridylate synthase</fullName>
    </alternativeName>
    <alternativeName>
        <fullName evidence="5">tRNA-uridine isomerase</fullName>
    </alternativeName>
</protein>
<dbReference type="Pfam" id="PF01509">
    <property type="entry name" value="TruB_N"/>
    <property type="match status" value="1"/>
</dbReference>
<dbReference type="InterPro" id="IPR014780">
    <property type="entry name" value="tRNA_psdUridine_synth_TruB"/>
</dbReference>
<dbReference type="EMBL" id="JAUSUG010000003">
    <property type="protein sequence ID" value="MDQ0253667.1"/>
    <property type="molecule type" value="Genomic_DNA"/>
</dbReference>
<evidence type="ECO:0000256" key="5">
    <source>
        <dbReference type="HAMAP-Rule" id="MF_01080"/>
    </source>
</evidence>
<dbReference type="PANTHER" id="PTHR13767">
    <property type="entry name" value="TRNA-PSEUDOURIDINE SYNTHASE"/>
    <property type="match status" value="1"/>
</dbReference>
<sequence>MKNEVNGVLPLWKPRGMTSFAAVQEVKKIFWTKRAGHTGTLDPDVDGVLPICLGRATKIVEYLTADRKTYEGEVTLGYSTTTEDQSGEIVEKKLVDRIIKEEEVLRIFQELTGEIKQIPPMFSAVKVKGKRLYEYAREGITVERPERIVTIYNLELLSPIEKTEEGYVRFRFRATCSKGTYIRTLSVTIGEKLGFPAHMSLLTRTASGVFSKENCIPLEELKLQEEQRDKYIISVEDALKEYPKKIIGLDTEQKVLNGAILPFSIINMDEPLIALYNQQGKCLALYEKHPKRHGMMKPAKMLVSVDS</sequence>
<evidence type="ECO:0000256" key="2">
    <source>
        <dbReference type="ARBA" id="ARBA00005642"/>
    </source>
</evidence>
<keyword evidence="9" id="KW-1185">Reference proteome</keyword>